<reference evidence="1" key="1">
    <citation type="journal article" date="2014" name="Int. J. Syst. Evol. Microbiol.">
        <title>Complete genome sequence of Corynebacterium casei LMG S-19264T (=DSM 44701T), isolated from a smear-ripened cheese.</title>
        <authorList>
            <consortium name="US DOE Joint Genome Institute (JGI-PGF)"/>
            <person name="Walter F."/>
            <person name="Albersmeier A."/>
            <person name="Kalinowski J."/>
            <person name="Ruckert C."/>
        </authorList>
    </citation>
    <scope>NUCLEOTIDE SEQUENCE</scope>
    <source>
        <strain evidence="1">CGMCC 1.12214</strain>
    </source>
</reference>
<keyword evidence="2" id="KW-1185">Reference proteome</keyword>
<organism evidence="1 2">
    <name type="scientific">Alsobacter metallidurans</name>
    <dbReference type="NCBI Taxonomy" id="340221"/>
    <lineage>
        <taxon>Bacteria</taxon>
        <taxon>Pseudomonadati</taxon>
        <taxon>Pseudomonadota</taxon>
        <taxon>Alphaproteobacteria</taxon>
        <taxon>Hyphomicrobiales</taxon>
        <taxon>Alsobacteraceae</taxon>
        <taxon>Alsobacter</taxon>
    </lineage>
</organism>
<dbReference type="Proteomes" id="UP000603912">
    <property type="component" value="Unassembled WGS sequence"/>
</dbReference>
<comment type="caution">
    <text evidence="1">The sequence shown here is derived from an EMBL/GenBank/DDBJ whole genome shotgun (WGS) entry which is preliminary data.</text>
</comment>
<dbReference type="EMBL" id="BMES01000001">
    <property type="protein sequence ID" value="GGH15019.1"/>
    <property type="molecule type" value="Genomic_DNA"/>
</dbReference>
<proteinExistence type="predicted"/>
<name>A0A917I661_9HYPH</name>
<accession>A0A917I661</accession>
<dbReference type="AlphaFoldDB" id="A0A917I661"/>
<evidence type="ECO:0000313" key="2">
    <source>
        <dbReference type="Proteomes" id="UP000603912"/>
    </source>
</evidence>
<gene>
    <name evidence="1" type="ORF">GCM10007036_14720</name>
</gene>
<protein>
    <submittedName>
        <fullName evidence="1">Uncharacterized protein</fullName>
    </submittedName>
</protein>
<evidence type="ECO:0000313" key="1">
    <source>
        <dbReference type="EMBL" id="GGH15019.1"/>
    </source>
</evidence>
<reference evidence="1" key="2">
    <citation type="submission" date="2020-09" db="EMBL/GenBank/DDBJ databases">
        <authorList>
            <person name="Sun Q."/>
            <person name="Zhou Y."/>
        </authorList>
    </citation>
    <scope>NUCLEOTIDE SEQUENCE</scope>
    <source>
        <strain evidence="1">CGMCC 1.12214</strain>
    </source>
</reference>
<sequence>MLQLRLLLTTPVAYSPSTGKSNMIAQATRRMVLAMAAIVVTGTHMAMVAGEEAAFWVVSSTEFRLAFARLAPGTDSERPA</sequence>